<protein>
    <submittedName>
        <fullName evidence="1">Uncharacterized protein</fullName>
    </submittedName>
</protein>
<name>A0A1M7ARX6_9FLAO</name>
<proteinExistence type="predicted"/>
<evidence type="ECO:0000313" key="1">
    <source>
        <dbReference type="EMBL" id="SHL45512.1"/>
    </source>
</evidence>
<dbReference type="Proteomes" id="UP000184121">
    <property type="component" value="Unassembled WGS sequence"/>
</dbReference>
<reference evidence="2" key="1">
    <citation type="submission" date="2016-11" db="EMBL/GenBank/DDBJ databases">
        <authorList>
            <person name="Varghese N."/>
            <person name="Submissions S."/>
        </authorList>
    </citation>
    <scope>NUCLEOTIDE SEQUENCE [LARGE SCALE GENOMIC DNA]</scope>
    <source>
        <strain evidence="2">DSM 1811</strain>
    </source>
</reference>
<evidence type="ECO:0000313" key="2">
    <source>
        <dbReference type="Proteomes" id="UP000184121"/>
    </source>
</evidence>
<dbReference type="EMBL" id="FRBY01000001">
    <property type="protein sequence ID" value="SHL45512.1"/>
    <property type="molecule type" value="Genomic_DNA"/>
</dbReference>
<gene>
    <name evidence="1" type="ORF">SAMN05444366_0783</name>
</gene>
<accession>A0A1M7ARX6</accession>
<dbReference type="AlphaFoldDB" id="A0A1M7ARX6"/>
<keyword evidence="2" id="KW-1185">Reference proteome</keyword>
<organism evidence="1 2">
    <name type="scientific">Flavobacterium saccharophilum</name>
    <dbReference type="NCBI Taxonomy" id="29534"/>
    <lineage>
        <taxon>Bacteria</taxon>
        <taxon>Pseudomonadati</taxon>
        <taxon>Bacteroidota</taxon>
        <taxon>Flavobacteriia</taxon>
        <taxon>Flavobacteriales</taxon>
        <taxon>Flavobacteriaceae</taxon>
        <taxon>Flavobacterium</taxon>
    </lineage>
</organism>
<sequence>MRYKILIIFIPVLLNSCNGQNKDISKNNNQMKIILKNQLEYGVPNYSNPYNYTISDFEAIIPLTKQELKNRGFKFPTDNDFADRINSIFRRVLNSKSDSKYIYVNFLNKCDRDFIYFPNNIYDYFGVFVIKNDNYITESFAIPQLIDYQKKFPDLANGENLLPKTFIYENGEEVSKYFWKDDKNLMQRRQQNIETLVNRNKYLFNDNKASLVWLKFHDEYFLEQLVKTFGYVKDQDLLKWVLDKNLIKIADEDLQEFGKILWTKTCDNNIIVHKEVFDFIAKQDKTTFKNYNLSLRVFAEDFKDDNLSFSEVAKIKALVCYYGTKMTDDNLFSYFFNVRDQKYEEEFKKNNYYNLPDFKEIYELTRKGGISLPGEIE</sequence>